<keyword evidence="3" id="KW-0240">DNA-directed RNA polymerase</keyword>
<keyword evidence="3" id="KW-0804">Transcription</keyword>
<evidence type="ECO:0000259" key="2">
    <source>
        <dbReference type="Pfam" id="PF19725"/>
    </source>
</evidence>
<feature type="non-terminal residue" evidence="3">
    <location>
        <position position="772"/>
    </location>
</feature>
<dbReference type="PANTHER" id="PTHR12069">
    <property type="entry name" value="DNA-DIRECTED RNA POLYMERASES III 80 KDA POLYPEPTIDE RNA POLYMERASE III SUBUNIT 5"/>
    <property type="match status" value="1"/>
</dbReference>
<comment type="caution">
    <text evidence="3">The sequence shown here is derived from an EMBL/GenBank/DDBJ whole genome shotgun (WGS) entry which is preliminary data.</text>
</comment>
<feature type="compositionally biased region" description="Acidic residues" evidence="1">
    <location>
        <begin position="584"/>
        <end position="600"/>
    </location>
</feature>
<protein>
    <submittedName>
        <fullName evidence="3">DNA-directed RNA polymerase III subunit RPC5</fullName>
    </submittedName>
</protein>
<dbReference type="Proteomes" id="UP000700334">
    <property type="component" value="Unassembled WGS sequence"/>
</dbReference>
<dbReference type="OrthoDB" id="340681at2759"/>
<dbReference type="Pfam" id="PF04801">
    <property type="entry name" value="RPC5"/>
    <property type="match status" value="2"/>
</dbReference>
<organism evidence="3 4">
    <name type="scientific">Galemys pyrenaicus</name>
    <name type="common">Iberian desman</name>
    <name type="synonym">Pyrenean desman</name>
    <dbReference type="NCBI Taxonomy" id="202257"/>
    <lineage>
        <taxon>Eukaryota</taxon>
        <taxon>Metazoa</taxon>
        <taxon>Chordata</taxon>
        <taxon>Craniata</taxon>
        <taxon>Vertebrata</taxon>
        <taxon>Euteleostomi</taxon>
        <taxon>Mammalia</taxon>
        <taxon>Eutheria</taxon>
        <taxon>Laurasiatheria</taxon>
        <taxon>Eulipotyphla</taxon>
        <taxon>Talpidae</taxon>
        <taxon>Galemys</taxon>
    </lineage>
</organism>
<name>A0A8J6DMG3_GALPY</name>
<reference evidence="3" key="1">
    <citation type="journal article" date="2021" name="Evol. Appl.">
        <title>The genome of the Pyrenean desman and the effects of bottlenecks and inbreeding on the genomic landscape of an endangered species.</title>
        <authorList>
            <person name="Escoda L."/>
            <person name="Castresana J."/>
        </authorList>
    </citation>
    <scope>NUCLEOTIDE SEQUENCE</scope>
    <source>
        <strain evidence="3">IBE-C5619</strain>
    </source>
</reference>
<evidence type="ECO:0000256" key="1">
    <source>
        <dbReference type="SAM" id="MobiDB-lite"/>
    </source>
</evidence>
<sequence length="772" mass="86628">MNGAAEEEAGLPAPGRGIVDENRAADASAALKYLGRCRRPRAGPAESMANEEDDPVVQEIDVYLAKSLAEKLYLFQYPVRPASMTYDDIPHLSAKIKPKQQKVGLLSVGVGRGKTGWHWWGAWCLQVELEMAIDTLNPNYCRSKGEQIALNVDGACADETSTYSSKLMDKQTFCSSQTTSNTSRYAAALYRQGELHLTPLHGILQLRPSFSYLDKADAKHREREAANEGELWTPFSTVCCIWQAAHQVRGCCTPLQVRFSRPESEQARQRRVQSYEFLQKKHAEEPWVHLHYCGLGDSRSEHERQYLLCQGSSGVENTELVKSPSEYLMMLMPPSQEEEKDKPVAPSNVLSMAQLRTLPLADQIKILMKNVKVMPFANLMSLLGPSIDSVAVLRGIQKVAMLVQGNWVVKSDILYPKDSSSPHSGVPAEVLCRGRDFVMWKFTQSRWVVRKEVATVTKLCAEDVKDFLEHMAVVRINKGWEFILPYDGEFIKKHPDVVQRQHMLWTGIQAKLEKVYNLVKETMPKKSDAQSGPAGLVSGDQRIQVAKSKAQQNHTLLDRELQRRKEQIRASSILPGVRIKEEPMSEEGEEEEEREAEEPMDTSPSSGLHNRLANGLPAGRAAGGDSFNGHLPPGLASTPVTRELRAFVETTFQRQFVLTLSELKRLFNLHLASLPPGHTLFSGISDRMLQDTVLAAGCKQILVPFPPQTAASPDEQKVFALWESGDMSDQHRQVLLEIFSKNYRVRRNMIQSRLTQECGEDLSKQEVDKVLK</sequence>
<dbReference type="InterPro" id="IPR006886">
    <property type="entry name" value="RNA_pol_III_Rpc5"/>
</dbReference>
<keyword evidence="4" id="KW-1185">Reference proteome</keyword>
<dbReference type="GO" id="GO:0042797">
    <property type="term" value="P:tRNA transcription by RNA polymerase III"/>
    <property type="evidence" value="ECO:0007669"/>
    <property type="project" value="TreeGrafter"/>
</dbReference>
<accession>A0A8J6DMG3</accession>
<evidence type="ECO:0000313" key="3">
    <source>
        <dbReference type="EMBL" id="KAG8513516.1"/>
    </source>
</evidence>
<dbReference type="InterPro" id="IPR045576">
    <property type="entry name" value="RPC5_C"/>
</dbReference>
<evidence type="ECO:0000313" key="4">
    <source>
        <dbReference type="Proteomes" id="UP000700334"/>
    </source>
</evidence>
<gene>
    <name evidence="3" type="ORF">J0S82_012829</name>
</gene>
<dbReference type="PANTHER" id="PTHR12069:SF0">
    <property type="entry name" value="DNA-DIRECTED RNA POLYMERASE III SUBUNIT RPC5"/>
    <property type="match status" value="1"/>
</dbReference>
<dbReference type="Pfam" id="PF19725">
    <property type="entry name" value="RPC5_C"/>
    <property type="match status" value="1"/>
</dbReference>
<feature type="region of interest" description="Disordered" evidence="1">
    <location>
        <begin position="572"/>
        <end position="634"/>
    </location>
</feature>
<feature type="domain" description="DNA-directed RNA polymerase III subunit RPC5 C-terminal" evidence="2">
    <location>
        <begin position="525"/>
        <end position="772"/>
    </location>
</feature>
<dbReference type="AlphaFoldDB" id="A0A8J6DMG3"/>
<dbReference type="GO" id="GO:0005666">
    <property type="term" value="C:RNA polymerase III complex"/>
    <property type="evidence" value="ECO:0007669"/>
    <property type="project" value="TreeGrafter"/>
</dbReference>
<dbReference type="EMBL" id="JAGFMF010011768">
    <property type="protein sequence ID" value="KAG8513516.1"/>
    <property type="molecule type" value="Genomic_DNA"/>
</dbReference>
<proteinExistence type="predicted"/>